<protein>
    <recommendedName>
        <fullName evidence="4">N-acetyltransferase domain-containing protein</fullName>
    </recommendedName>
</protein>
<dbReference type="PANTHER" id="PTHR42919:SF8">
    <property type="entry name" value="N-ALPHA-ACETYLTRANSFERASE 50"/>
    <property type="match status" value="1"/>
</dbReference>
<feature type="compositionally biased region" description="Polar residues" evidence="3">
    <location>
        <begin position="1"/>
        <end position="16"/>
    </location>
</feature>
<feature type="domain" description="N-acetyltransferase" evidence="4">
    <location>
        <begin position="79"/>
        <end position="267"/>
    </location>
</feature>
<keyword evidence="2" id="KW-0012">Acyltransferase</keyword>
<reference evidence="5 6" key="1">
    <citation type="submission" date="2018-06" db="EMBL/GenBank/DDBJ databases">
        <title>Complete Genomes of Monosporascus.</title>
        <authorList>
            <person name="Robinson A.J."/>
            <person name="Natvig D.O."/>
        </authorList>
    </citation>
    <scope>NUCLEOTIDE SEQUENCE [LARGE SCALE GENOMIC DNA]</scope>
    <source>
        <strain evidence="5 6">CBS 609.92</strain>
    </source>
</reference>
<dbReference type="Pfam" id="PF00583">
    <property type="entry name" value="Acetyltransf_1"/>
    <property type="match status" value="1"/>
</dbReference>
<feature type="region of interest" description="Disordered" evidence="3">
    <location>
        <begin position="269"/>
        <end position="447"/>
    </location>
</feature>
<keyword evidence="1" id="KW-0808">Transferase</keyword>
<dbReference type="Gene3D" id="3.40.630.30">
    <property type="match status" value="1"/>
</dbReference>
<feature type="region of interest" description="Disordered" evidence="3">
    <location>
        <begin position="1"/>
        <end position="82"/>
    </location>
</feature>
<dbReference type="InterPro" id="IPR016181">
    <property type="entry name" value="Acyl_CoA_acyltransferase"/>
</dbReference>
<feature type="region of interest" description="Disordered" evidence="3">
    <location>
        <begin position="129"/>
        <end position="175"/>
    </location>
</feature>
<accession>A0ABY0GZ15</accession>
<feature type="compositionally biased region" description="Low complexity" evidence="3">
    <location>
        <begin position="284"/>
        <end position="314"/>
    </location>
</feature>
<dbReference type="InterPro" id="IPR051556">
    <property type="entry name" value="N-term/lysine_N-AcTrnsfr"/>
</dbReference>
<dbReference type="EMBL" id="QJNS01000371">
    <property type="protein sequence ID" value="RYO78623.1"/>
    <property type="molecule type" value="Genomic_DNA"/>
</dbReference>
<name>A0ABY0GZ15_9PEZI</name>
<feature type="compositionally biased region" description="Low complexity" evidence="3">
    <location>
        <begin position="33"/>
        <end position="43"/>
    </location>
</feature>
<feature type="compositionally biased region" description="Gly residues" evidence="3">
    <location>
        <begin position="401"/>
        <end position="423"/>
    </location>
</feature>
<evidence type="ECO:0000256" key="2">
    <source>
        <dbReference type="ARBA" id="ARBA00023315"/>
    </source>
</evidence>
<evidence type="ECO:0000256" key="3">
    <source>
        <dbReference type="SAM" id="MobiDB-lite"/>
    </source>
</evidence>
<organism evidence="5 6">
    <name type="scientific">Monosporascus cannonballus</name>
    <dbReference type="NCBI Taxonomy" id="155416"/>
    <lineage>
        <taxon>Eukaryota</taxon>
        <taxon>Fungi</taxon>
        <taxon>Dikarya</taxon>
        <taxon>Ascomycota</taxon>
        <taxon>Pezizomycotina</taxon>
        <taxon>Sordariomycetes</taxon>
        <taxon>Xylariomycetidae</taxon>
        <taxon>Xylariales</taxon>
        <taxon>Xylariales incertae sedis</taxon>
        <taxon>Monosporascus</taxon>
    </lineage>
</organism>
<dbReference type="PROSITE" id="PS51186">
    <property type="entry name" value="GNAT"/>
    <property type="match status" value="1"/>
</dbReference>
<keyword evidence="6" id="KW-1185">Reference proteome</keyword>
<dbReference type="InterPro" id="IPR000182">
    <property type="entry name" value="GNAT_dom"/>
</dbReference>
<gene>
    <name evidence="5" type="ORF">DL762_008597</name>
</gene>
<feature type="compositionally biased region" description="Pro residues" evidence="3">
    <location>
        <begin position="349"/>
        <end position="366"/>
    </location>
</feature>
<evidence type="ECO:0000313" key="5">
    <source>
        <dbReference type="EMBL" id="RYO78623.1"/>
    </source>
</evidence>
<evidence type="ECO:0000256" key="1">
    <source>
        <dbReference type="ARBA" id="ARBA00022679"/>
    </source>
</evidence>
<comment type="caution">
    <text evidence="5">The sequence shown here is derived from an EMBL/GenBank/DDBJ whole genome shotgun (WGS) entry which is preliminary data.</text>
</comment>
<proteinExistence type="predicted"/>
<feature type="compositionally biased region" description="Low complexity" evidence="3">
    <location>
        <begin position="142"/>
        <end position="153"/>
    </location>
</feature>
<sequence>MSLPSTNKSGQQSSIRSFFAPKQPTYAPPPPSSASTTQQQSKATPPPPPSATASQPSPLPPPNTGTNGASLPPSPHPQATISPILPEHIPALRRITSLLLPVNYPDSFWARLSDPQSSGAFSRVLLWTDDDDPSQHHHHHQQQQQQQPQTPSPKVIGGLVCRPEPSPFPPETPGAAQPNALYIQSLVLLSPYRSLGLAAALLEDAAGAAARSPDLACDAVWAHVWTDNAEALRWYLARGFEREPEEVRGYYFKLRPDSAWIVRRRITVGSGDGDGSGDARQRAALKTTPTTATTTATAMATIPPSITAAAANLPLGGGPPGSTPMPASPVHATTAPPPPATRSGATSPLPSPGPGLSPGAAAPPPKRGTSYQNTRPETEWNDLPADMHAPRGGNNNNNGENGNGNLGVPGGGNGNGGGGGSGGSSRSSSATGRRKRDRAYPAAAFGS</sequence>
<dbReference type="Proteomes" id="UP000294003">
    <property type="component" value="Unassembled WGS sequence"/>
</dbReference>
<evidence type="ECO:0000259" key="4">
    <source>
        <dbReference type="PROSITE" id="PS51186"/>
    </source>
</evidence>
<dbReference type="SUPFAM" id="SSF55729">
    <property type="entry name" value="Acyl-CoA N-acyltransferases (Nat)"/>
    <property type="match status" value="1"/>
</dbReference>
<evidence type="ECO:0000313" key="6">
    <source>
        <dbReference type="Proteomes" id="UP000294003"/>
    </source>
</evidence>
<dbReference type="PANTHER" id="PTHR42919">
    <property type="entry name" value="N-ALPHA-ACETYLTRANSFERASE"/>
    <property type="match status" value="1"/>
</dbReference>